<name>A0A392S1J8_9FABA</name>
<dbReference type="Proteomes" id="UP000265520">
    <property type="component" value="Unassembled WGS sequence"/>
</dbReference>
<dbReference type="AlphaFoldDB" id="A0A392S1J8"/>
<organism evidence="1 2">
    <name type="scientific">Trifolium medium</name>
    <dbReference type="NCBI Taxonomy" id="97028"/>
    <lineage>
        <taxon>Eukaryota</taxon>
        <taxon>Viridiplantae</taxon>
        <taxon>Streptophyta</taxon>
        <taxon>Embryophyta</taxon>
        <taxon>Tracheophyta</taxon>
        <taxon>Spermatophyta</taxon>
        <taxon>Magnoliopsida</taxon>
        <taxon>eudicotyledons</taxon>
        <taxon>Gunneridae</taxon>
        <taxon>Pentapetalae</taxon>
        <taxon>rosids</taxon>
        <taxon>fabids</taxon>
        <taxon>Fabales</taxon>
        <taxon>Fabaceae</taxon>
        <taxon>Papilionoideae</taxon>
        <taxon>50 kb inversion clade</taxon>
        <taxon>NPAAA clade</taxon>
        <taxon>Hologalegina</taxon>
        <taxon>IRL clade</taxon>
        <taxon>Trifolieae</taxon>
        <taxon>Trifolium</taxon>
    </lineage>
</organism>
<proteinExistence type="predicted"/>
<comment type="caution">
    <text evidence="1">The sequence shown here is derived from an EMBL/GenBank/DDBJ whole genome shotgun (WGS) entry which is preliminary data.</text>
</comment>
<accession>A0A392S1J8</accession>
<keyword evidence="2" id="KW-1185">Reference proteome</keyword>
<reference evidence="1 2" key="1">
    <citation type="journal article" date="2018" name="Front. Plant Sci.">
        <title>Red Clover (Trifolium pratense) and Zigzag Clover (T. medium) - A Picture of Genomic Similarities and Differences.</title>
        <authorList>
            <person name="Dluhosova J."/>
            <person name="Istvanek J."/>
            <person name="Nedelnik J."/>
            <person name="Repkova J."/>
        </authorList>
    </citation>
    <scope>NUCLEOTIDE SEQUENCE [LARGE SCALE GENOMIC DNA]</scope>
    <source>
        <strain evidence="2">cv. 10/8</strain>
        <tissue evidence="1">Leaf</tissue>
    </source>
</reference>
<sequence>TEDECEEPGWAKDVWSLLIPTRMSILAKQIAYKGEFKEERDYREFVVTMCRRLW</sequence>
<dbReference type="EMBL" id="LXQA010302224">
    <property type="protein sequence ID" value="MCI42257.1"/>
    <property type="molecule type" value="Genomic_DNA"/>
</dbReference>
<evidence type="ECO:0000313" key="2">
    <source>
        <dbReference type="Proteomes" id="UP000265520"/>
    </source>
</evidence>
<protein>
    <submittedName>
        <fullName evidence="1">Uncharacterized protein</fullName>
    </submittedName>
</protein>
<feature type="non-terminal residue" evidence="1">
    <location>
        <position position="1"/>
    </location>
</feature>
<evidence type="ECO:0000313" key="1">
    <source>
        <dbReference type="EMBL" id="MCI42257.1"/>
    </source>
</evidence>